<feature type="active site" evidence="9">
    <location>
        <position position="133"/>
    </location>
</feature>
<evidence type="ECO:0000256" key="11">
    <source>
        <dbReference type="RuleBase" id="RU004181"/>
    </source>
</evidence>
<name>G4CP92_9NEIS</name>
<keyword evidence="3 9" id="KW-0645">Protease</keyword>
<evidence type="ECO:0000256" key="3">
    <source>
        <dbReference type="ARBA" id="ARBA00022670"/>
    </source>
</evidence>
<comment type="catalytic activity">
    <reaction evidence="9 10">
        <text>Release of signal peptides from bacterial membrane prolipoproteins. Hydrolyzes -Xaa-Yaa-Zaa-|-(S,diacylglyceryl)Cys-, in which Xaa is hydrophobic (preferably Leu), and Yaa (Ala or Ser) and Zaa (Gly or Ala) have small, neutral side chains.</text>
        <dbReference type="EC" id="3.4.23.36"/>
    </reaction>
</comment>
<evidence type="ECO:0000256" key="6">
    <source>
        <dbReference type="ARBA" id="ARBA00022801"/>
    </source>
</evidence>
<feature type="active site" evidence="9">
    <location>
        <position position="151"/>
    </location>
</feature>
<dbReference type="InterPro" id="IPR001872">
    <property type="entry name" value="Peptidase_A8"/>
</dbReference>
<keyword evidence="4 9" id="KW-0812">Transmembrane</keyword>
<dbReference type="STRING" id="1030841.HMPREF9370_0901"/>
<protein>
    <recommendedName>
        <fullName evidence="9">Lipoprotein signal peptidase</fullName>
        <ecNumber evidence="9">3.4.23.36</ecNumber>
    </recommendedName>
    <alternativeName>
        <fullName evidence="9">Prolipoprotein signal peptidase</fullName>
    </alternativeName>
    <alternativeName>
        <fullName evidence="9">Signal peptidase II</fullName>
        <shortName evidence="9">SPase II</shortName>
    </alternativeName>
</protein>
<evidence type="ECO:0000313" key="13">
    <source>
        <dbReference type="Proteomes" id="UP000005336"/>
    </source>
</evidence>
<feature type="transmembrane region" description="Helical" evidence="9">
    <location>
        <begin position="106"/>
        <end position="123"/>
    </location>
</feature>
<sequence length="181" mass="20395">MATLIESQQKYMNKTKPSNTRYWLLALIAVILDQITKLAVIKNFQEYERLNIIPNFFDLTRAHNSGAAFSFLADAGGWQKFFFIGLAILICGYLAREIIRNQFNTLGKIGASMIIGGAIGNVIDRFQHGHVIDYLLFYWQNWHYPAFNVADSFIVVGATLLVIDGFKNSKKEAAASPKVIN</sequence>
<evidence type="ECO:0000256" key="1">
    <source>
        <dbReference type="ARBA" id="ARBA00006139"/>
    </source>
</evidence>
<accession>G4CP92</accession>
<dbReference type="PATRIC" id="fig|1030841.3.peg.884"/>
<evidence type="ECO:0000256" key="8">
    <source>
        <dbReference type="ARBA" id="ARBA00023136"/>
    </source>
</evidence>
<feature type="transmembrane region" description="Helical" evidence="9">
    <location>
        <begin position="81"/>
        <end position="99"/>
    </location>
</feature>
<dbReference type="EC" id="3.4.23.36" evidence="9"/>
<evidence type="ECO:0000256" key="7">
    <source>
        <dbReference type="ARBA" id="ARBA00022989"/>
    </source>
</evidence>
<dbReference type="GO" id="GO:0005886">
    <property type="term" value="C:plasma membrane"/>
    <property type="evidence" value="ECO:0007669"/>
    <property type="project" value="UniProtKB-SubCell"/>
</dbReference>
<comment type="function">
    <text evidence="9 10">This protein specifically catalyzes the removal of signal peptides from prolipoproteins.</text>
</comment>
<evidence type="ECO:0000256" key="5">
    <source>
        <dbReference type="ARBA" id="ARBA00022750"/>
    </source>
</evidence>
<evidence type="ECO:0000256" key="10">
    <source>
        <dbReference type="RuleBase" id="RU000594"/>
    </source>
</evidence>
<dbReference type="PANTHER" id="PTHR33695:SF1">
    <property type="entry name" value="LIPOPROTEIN SIGNAL PEPTIDASE"/>
    <property type="match status" value="1"/>
</dbReference>
<dbReference type="Proteomes" id="UP000005336">
    <property type="component" value="Unassembled WGS sequence"/>
</dbReference>
<comment type="pathway">
    <text evidence="9">Protein modification; lipoprotein biosynthesis (signal peptide cleavage).</text>
</comment>
<comment type="subcellular location">
    <subcellularLocation>
        <location evidence="9">Cell membrane</location>
        <topology evidence="9">Multi-pass membrane protein</topology>
    </subcellularLocation>
</comment>
<keyword evidence="7 9" id="KW-1133">Transmembrane helix</keyword>
<dbReference type="NCBIfam" id="TIGR00077">
    <property type="entry name" value="lspA"/>
    <property type="match status" value="1"/>
</dbReference>
<dbReference type="AlphaFoldDB" id="G4CP92"/>
<gene>
    <name evidence="9 12" type="primary">lspA</name>
    <name evidence="12" type="ORF">HMPREF9370_0901</name>
</gene>
<evidence type="ECO:0000256" key="4">
    <source>
        <dbReference type="ARBA" id="ARBA00022692"/>
    </source>
</evidence>
<evidence type="ECO:0000313" key="12">
    <source>
        <dbReference type="EMBL" id="EGZ48186.1"/>
    </source>
</evidence>
<comment type="similarity">
    <text evidence="1 9 11">Belongs to the peptidase A8 family.</text>
</comment>
<keyword evidence="13" id="KW-1185">Reference proteome</keyword>
<dbReference type="PANTHER" id="PTHR33695">
    <property type="entry name" value="LIPOPROTEIN SIGNAL PEPTIDASE"/>
    <property type="match status" value="1"/>
</dbReference>
<dbReference type="GO" id="GO:0006508">
    <property type="term" value="P:proteolysis"/>
    <property type="evidence" value="ECO:0007669"/>
    <property type="project" value="UniProtKB-KW"/>
</dbReference>
<feature type="transmembrane region" description="Helical" evidence="9">
    <location>
        <begin position="143"/>
        <end position="163"/>
    </location>
</feature>
<proteinExistence type="inferred from homology"/>
<keyword evidence="5 9" id="KW-0064">Aspartyl protease</keyword>
<reference evidence="12 13" key="1">
    <citation type="submission" date="2011-06" db="EMBL/GenBank/DDBJ databases">
        <authorList>
            <person name="Muzny D."/>
            <person name="Qin X."/>
            <person name="Deng J."/>
            <person name="Jiang H."/>
            <person name="Liu Y."/>
            <person name="Qu J."/>
            <person name="Song X.-Z."/>
            <person name="Zhang L."/>
            <person name="Thornton R."/>
            <person name="Coyle M."/>
            <person name="Francisco L."/>
            <person name="Jackson L."/>
            <person name="Javaid M."/>
            <person name="Korchina V."/>
            <person name="Kovar C."/>
            <person name="Mata R."/>
            <person name="Mathew T."/>
            <person name="Ngo R."/>
            <person name="Nguyen L."/>
            <person name="Nguyen N."/>
            <person name="Okwuonu G."/>
            <person name="Ongeri F."/>
            <person name="Pham C."/>
            <person name="Simmons D."/>
            <person name="Wilczek-Boney K."/>
            <person name="Hale W."/>
            <person name="Jakkamsetti A."/>
            <person name="Pham P."/>
            <person name="Ruth R."/>
            <person name="San Lucas F."/>
            <person name="Warren J."/>
            <person name="Zhang J."/>
            <person name="Zhao Z."/>
            <person name="Zhou C."/>
            <person name="Zhu D."/>
            <person name="Lee S."/>
            <person name="Bess C."/>
            <person name="Blankenburg K."/>
            <person name="Forbes L."/>
            <person name="Fu Q."/>
            <person name="Gubbala S."/>
            <person name="Hirani K."/>
            <person name="Jayaseelan J.C."/>
            <person name="Lara F."/>
            <person name="Munidasa M."/>
            <person name="Palculict T."/>
            <person name="Patil S."/>
            <person name="Pu L.-L."/>
            <person name="Saada N."/>
            <person name="Tang L."/>
            <person name="Weissenberger G."/>
            <person name="Zhu Y."/>
            <person name="Hemphill L."/>
            <person name="Shang Y."/>
            <person name="Youmans B."/>
            <person name="Ayvaz T."/>
            <person name="Ross M."/>
            <person name="Santibanez J."/>
            <person name="Aqrawi P."/>
            <person name="Gross S."/>
            <person name="Joshi V."/>
            <person name="Fowler G."/>
            <person name="Nazareth L."/>
            <person name="Reid J."/>
            <person name="Worley K."/>
            <person name="Petrosino J."/>
            <person name="Highlander S."/>
            <person name="Gibbs R."/>
        </authorList>
    </citation>
    <scope>NUCLEOTIDE SEQUENCE [LARGE SCALE GENOMIC DNA]</scope>
    <source>
        <strain evidence="12 13">9715</strain>
    </source>
</reference>
<keyword evidence="2 9" id="KW-1003">Cell membrane</keyword>
<comment type="caution">
    <text evidence="12">The sequence shown here is derived from an EMBL/GenBank/DDBJ whole genome shotgun (WGS) entry which is preliminary data.</text>
</comment>
<feature type="transmembrane region" description="Helical" evidence="9">
    <location>
        <begin position="21"/>
        <end position="41"/>
    </location>
</feature>
<dbReference type="PROSITE" id="PS00855">
    <property type="entry name" value="SPASE_II"/>
    <property type="match status" value="1"/>
</dbReference>
<dbReference type="Pfam" id="PF01252">
    <property type="entry name" value="Peptidase_A8"/>
    <property type="match status" value="1"/>
</dbReference>
<keyword evidence="8 9" id="KW-0472">Membrane</keyword>
<evidence type="ECO:0000256" key="9">
    <source>
        <dbReference type="HAMAP-Rule" id="MF_00161"/>
    </source>
</evidence>
<dbReference type="EMBL" id="AGAZ01000035">
    <property type="protein sequence ID" value="EGZ48186.1"/>
    <property type="molecule type" value="Genomic_DNA"/>
</dbReference>
<dbReference type="GO" id="GO:0004190">
    <property type="term" value="F:aspartic-type endopeptidase activity"/>
    <property type="evidence" value="ECO:0007669"/>
    <property type="project" value="UniProtKB-UniRule"/>
</dbReference>
<dbReference type="PRINTS" id="PR00781">
    <property type="entry name" value="LIPOSIGPTASE"/>
</dbReference>
<organism evidence="12 13">
    <name type="scientific">Neisseria wadsworthii 9715</name>
    <dbReference type="NCBI Taxonomy" id="1030841"/>
    <lineage>
        <taxon>Bacteria</taxon>
        <taxon>Pseudomonadati</taxon>
        <taxon>Pseudomonadota</taxon>
        <taxon>Betaproteobacteria</taxon>
        <taxon>Neisseriales</taxon>
        <taxon>Neisseriaceae</taxon>
        <taxon>Neisseria</taxon>
    </lineage>
</organism>
<dbReference type="HAMAP" id="MF_00161">
    <property type="entry name" value="LspA"/>
    <property type="match status" value="1"/>
</dbReference>
<dbReference type="HOGENOM" id="CLU_083252_4_0_4"/>
<dbReference type="UniPathway" id="UPA00665"/>
<keyword evidence="6 9" id="KW-0378">Hydrolase</keyword>
<evidence type="ECO:0000256" key="2">
    <source>
        <dbReference type="ARBA" id="ARBA00022475"/>
    </source>
</evidence>